<protein>
    <submittedName>
        <fullName evidence="1">Uncharacterized protein</fullName>
    </submittedName>
</protein>
<evidence type="ECO:0000313" key="1">
    <source>
        <dbReference type="EMBL" id="CAE0371258.1"/>
    </source>
</evidence>
<proteinExistence type="predicted"/>
<accession>A0A7S3NMZ9</accession>
<gene>
    <name evidence="1" type="ORF">ALAG00032_LOCUS12040</name>
</gene>
<reference evidence="1" key="1">
    <citation type="submission" date="2021-01" db="EMBL/GenBank/DDBJ databases">
        <authorList>
            <person name="Corre E."/>
            <person name="Pelletier E."/>
            <person name="Niang G."/>
            <person name="Scheremetjew M."/>
            <person name="Finn R."/>
            <person name="Kale V."/>
            <person name="Holt S."/>
            <person name="Cochrane G."/>
            <person name="Meng A."/>
            <person name="Brown T."/>
            <person name="Cohen L."/>
        </authorList>
    </citation>
    <scope>NUCLEOTIDE SEQUENCE</scope>
    <source>
        <strain evidence="1">CCMP1510</strain>
    </source>
</reference>
<dbReference type="AlphaFoldDB" id="A0A7S3NMZ9"/>
<sequence>MPLYELEFRKKLDLVISRVKGMLEQEIRPIRMDEESHQYDDKFALANLTTDLALDTVTTLLDTAFAGLGDRLEKKESNIKYELKFEALELCEYLEERVRTTSGPEVTTSETKNVSGTLFGNQSKTKEVTTQVTTRVPEYVWTHTLTYSAKLVDRKNRSIVETLLSRTRSREISTTVKDHQPKPFARKESAPLYLDLEMIKTLPRSIDRSRDSCKTPRRNQEIDDVFSAFQSLATFTRSVSSIIINNQRSHSTSQKQEVKNFFSPAACCFL</sequence>
<dbReference type="EMBL" id="HBIJ01018263">
    <property type="protein sequence ID" value="CAE0371258.1"/>
    <property type="molecule type" value="Transcribed_RNA"/>
</dbReference>
<organism evidence="1">
    <name type="scientific">Aureoumbra lagunensis</name>
    <dbReference type="NCBI Taxonomy" id="44058"/>
    <lineage>
        <taxon>Eukaryota</taxon>
        <taxon>Sar</taxon>
        <taxon>Stramenopiles</taxon>
        <taxon>Ochrophyta</taxon>
        <taxon>Pelagophyceae</taxon>
        <taxon>Pelagomonadales</taxon>
        <taxon>Aureoumbra</taxon>
    </lineage>
</organism>
<name>A0A7S3NMZ9_9STRA</name>